<gene>
    <name evidence="1" type="ORF">ERS132393_00069</name>
</gene>
<organism evidence="1 2">
    <name type="scientific">Streptococcus suis</name>
    <dbReference type="NCBI Taxonomy" id="1307"/>
    <lineage>
        <taxon>Bacteria</taxon>
        <taxon>Bacillati</taxon>
        <taxon>Bacillota</taxon>
        <taxon>Bacilli</taxon>
        <taxon>Lactobacillales</taxon>
        <taxon>Streptococcaceae</taxon>
        <taxon>Streptococcus</taxon>
    </lineage>
</organism>
<name>A0A0Z8CJP3_STRSU</name>
<dbReference type="Gene3D" id="3.30.2000.30">
    <property type="match status" value="1"/>
</dbReference>
<protein>
    <submittedName>
        <fullName evidence="1">Phage protein</fullName>
    </submittedName>
</protein>
<evidence type="ECO:0000313" key="1">
    <source>
        <dbReference type="EMBL" id="CYU26533.1"/>
    </source>
</evidence>
<reference evidence="1 2" key="1">
    <citation type="submission" date="2016-02" db="EMBL/GenBank/DDBJ databases">
        <authorList>
            <consortium name="Pathogen Informatics"/>
        </authorList>
    </citation>
    <scope>NUCLEOTIDE SEQUENCE [LARGE SCALE GENOMIC DNA]</scope>
    <source>
        <strain evidence="1 2">LSS31</strain>
    </source>
</reference>
<sequence length="127" mass="14758">MTPNHALFRRLFAISNIRVDTYDFLPDAKSAYPFVHIGENNGSDSPNKDLFGRIRQTVHLYGLRTDRANLDDISAYLESEVKRAHDGYDYHLYHVETSKQIIPDNTDVQPLLHIVLDFTFDYTKKEN</sequence>
<dbReference type="RefSeq" id="WP_044669187.1">
    <property type="nucleotide sequence ID" value="NZ_CEDJ01000003.1"/>
</dbReference>
<dbReference type="AlphaFoldDB" id="A0A0Z8CJP3"/>
<evidence type="ECO:0000313" key="2">
    <source>
        <dbReference type="Proteomes" id="UP000072530"/>
    </source>
</evidence>
<dbReference type="InterPro" id="IPR053745">
    <property type="entry name" value="Viral_Tail_Comp_sf"/>
</dbReference>
<accession>A0A0Z8CJP3</accession>
<proteinExistence type="predicted"/>
<dbReference type="Proteomes" id="UP000072530">
    <property type="component" value="Unassembled WGS sequence"/>
</dbReference>
<dbReference type="EMBL" id="FIGG01000001">
    <property type="protein sequence ID" value="CYU26533.1"/>
    <property type="molecule type" value="Genomic_DNA"/>
</dbReference>